<dbReference type="InterPro" id="IPR017452">
    <property type="entry name" value="GPCR_Rhodpsn_7TM"/>
</dbReference>
<name>A0A8C0E0U2_BALMU</name>
<evidence type="ECO:0000313" key="12">
    <source>
        <dbReference type="Ensembl" id="ENSBMSP00010029479.1"/>
    </source>
</evidence>
<feature type="transmembrane region" description="Helical" evidence="10">
    <location>
        <begin position="248"/>
        <end position="267"/>
    </location>
</feature>
<feature type="transmembrane region" description="Helical" evidence="10">
    <location>
        <begin position="187"/>
        <end position="211"/>
    </location>
</feature>
<dbReference type="PROSITE" id="PS50262">
    <property type="entry name" value="G_PROTEIN_RECEP_F1_2"/>
    <property type="match status" value="1"/>
</dbReference>
<keyword evidence="3" id="KW-1003">Cell membrane</keyword>
<keyword evidence="6" id="KW-0297">G-protein coupled receptor</keyword>
<dbReference type="GO" id="GO:0004984">
    <property type="term" value="F:olfactory receptor activity"/>
    <property type="evidence" value="ECO:0007669"/>
    <property type="project" value="InterPro"/>
</dbReference>
<protein>
    <recommendedName>
        <fullName evidence="11">G-protein coupled receptors family 1 profile domain-containing protein</fullName>
    </recommendedName>
</protein>
<feature type="domain" description="G-protein coupled receptors family 1 profile" evidence="11">
    <location>
        <begin position="46"/>
        <end position="257"/>
    </location>
</feature>
<comment type="subcellular location">
    <subcellularLocation>
        <location evidence="2">Cell membrane</location>
        <topology evidence="2">Multi-pass membrane protein</topology>
    </subcellularLocation>
</comment>
<feature type="transmembrane region" description="Helical" evidence="10">
    <location>
        <begin position="65"/>
        <end position="84"/>
    </location>
</feature>
<dbReference type="Pfam" id="PF13853">
    <property type="entry name" value="7tm_4"/>
    <property type="match status" value="1"/>
</dbReference>
<comment type="function">
    <text evidence="1">Putative odorant or sperm cell receptor.</text>
</comment>
<evidence type="ECO:0000256" key="1">
    <source>
        <dbReference type="ARBA" id="ARBA00003929"/>
    </source>
</evidence>
<evidence type="ECO:0000256" key="8">
    <source>
        <dbReference type="ARBA" id="ARBA00023170"/>
    </source>
</evidence>
<evidence type="ECO:0000256" key="4">
    <source>
        <dbReference type="ARBA" id="ARBA00022692"/>
    </source>
</evidence>
<dbReference type="PRINTS" id="PR00237">
    <property type="entry name" value="GPCRRHODOPSN"/>
</dbReference>
<keyword evidence="5 10" id="KW-1133">Transmembrane helix</keyword>
<dbReference type="Gene3D" id="1.20.1070.10">
    <property type="entry name" value="Rhodopsin 7-helix transmembrane proteins"/>
    <property type="match status" value="1"/>
</dbReference>
<dbReference type="PANTHER" id="PTHR48001">
    <property type="entry name" value="OLFACTORY RECEPTOR"/>
    <property type="match status" value="1"/>
</dbReference>
<keyword evidence="8" id="KW-0675">Receptor</keyword>
<evidence type="ECO:0000256" key="5">
    <source>
        <dbReference type="ARBA" id="ARBA00022989"/>
    </source>
</evidence>
<keyword evidence="7 10" id="KW-0472">Membrane</keyword>
<evidence type="ECO:0000256" key="7">
    <source>
        <dbReference type="ARBA" id="ARBA00023136"/>
    </source>
</evidence>
<keyword evidence="4 10" id="KW-0812">Transmembrane</keyword>
<evidence type="ECO:0000256" key="2">
    <source>
        <dbReference type="ARBA" id="ARBA00004651"/>
    </source>
</evidence>
<sequence>RYKISHPRGNLTVTSESLLLGLSEVPEHQPLLFCLFLSRYLVAVVGNLLFALVISSTSSLHTPMYFFIATLSCVDTCFTSVTVPKMLLNIQTQSQAIPYAACLTQMCFTILFLELDNVLLAVMVYDRFVAIGHPLHYTTTMSPKFCITSVCVALTVTNIYPLIHTLLMNTLSFCASVRIHHIFCDELVVYTMGSFLFVTPFLFISISYLCILSAILRYPHLAVVSLFYRTLFRVYLRPSSSYTAEDSVATVLYAVVAPMLNPFIYSLRNKDMKGALRHLFSWRRVWSW</sequence>
<accession>A0A8C0E0U2</accession>
<reference evidence="12" key="1">
    <citation type="submission" date="2023-09" db="UniProtKB">
        <authorList>
            <consortium name="Ensembl"/>
        </authorList>
    </citation>
    <scope>IDENTIFICATION</scope>
</reference>
<dbReference type="InterPro" id="IPR000725">
    <property type="entry name" value="Olfact_rcpt"/>
</dbReference>
<dbReference type="SUPFAM" id="SSF81321">
    <property type="entry name" value="Family A G protein-coupled receptor-like"/>
    <property type="match status" value="1"/>
</dbReference>
<evidence type="ECO:0000256" key="9">
    <source>
        <dbReference type="ARBA" id="ARBA00023224"/>
    </source>
</evidence>
<organism evidence="12">
    <name type="scientific">Balaenoptera musculus</name>
    <name type="common">Blue whale</name>
    <dbReference type="NCBI Taxonomy" id="9771"/>
    <lineage>
        <taxon>Eukaryota</taxon>
        <taxon>Metazoa</taxon>
        <taxon>Chordata</taxon>
        <taxon>Craniata</taxon>
        <taxon>Vertebrata</taxon>
        <taxon>Euteleostomi</taxon>
        <taxon>Mammalia</taxon>
        <taxon>Eutheria</taxon>
        <taxon>Laurasiatheria</taxon>
        <taxon>Artiodactyla</taxon>
        <taxon>Whippomorpha</taxon>
        <taxon>Cetacea</taxon>
        <taxon>Mysticeti</taxon>
        <taxon>Balaenopteridae</taxon>
        <taxon>Balaenoptera</taxon>
    </lineage>
</organism>
<feature type="transmembrane region" description="Helical" evidence="10">
    <location>
        <begin position="145"/>
        <end position="167"/>
    </location>
</feature>
<feature type="transmembrane region" description="Helical" evidence="10">
    <location>
        <begin position="96"/>
        <end position="125"/>
    </location>
</feature>
<evidence type="ECO:0000256" key="10">
    <source>
        <dbReference type="SAM" id="Phobius"/>
    </source>
</evidence>
<dbReference type="Ensembl" id="ENSBMST00010032445.1">
    <property type="protein sequence ID" value="ENSBMSP00010029479.1"/>
    <property type="gene ID" value="ENSBMSG00010021370.1"/>
</dbReference>
<dbReference type="GO" id="GO:0004930">
    <property type="term" value="F:G protein-coupled receptor activity"/>
    <property type="evidence" value="ECO:0007669"/>
    <property type="project" value="UniProtKB-KW"/>
</dbReference>
<dbReference type="InterPro" id="IPR000276">
    <property type="entry name" value="GPCR_Rhodpsn"/>
</dbReference>
<feature type="transmembrane region" description="Helical" evidence="10">
    <location>
        <begin position="30"/>
        <end position="53"/>
    </location>
</feature>
<proteinExistence type="predicted"/>
<dbReference type="GO" id="GO:0005886">
    <property type="term" value="C:plasma membrane"/>
    <property type="evidence" value="ECO:0007669"/>
    <property type="project" value="UniProtKB-SubCell"/>
</dbReference>
<evidence type="ECO:0000259" key="11">
    <source>
        <dbReference type="PROSITE" id="PS50262"/>
    </source>
</evidence>
<keyword evidence="9" id="KW-0807">Transducer</keyword>
<evidence type="ECO:0000256" key="6">
    <source>
        <dbReference type="ARBA" id="ARBA00023040"/>
    </source>
</evidence>
<dbReference type="SMART" id="SM01381">
    <property type="entry name" value="7TM_GPCR_Srsx"/>
    <property type="match status" value="1"/>
</dbReference>
<evidence type="ECO:0000256" key="3">
    <source>
        <dbReference type="ARBA" id="ARBA00022475"/>
    </source>
</evidence>
<dbReference type="AlphaFoldDB" id="A0A8C0E0U2"/>
<dbReference type="GeneTree" id="ENSGT00940000162852"/>
<dbReference type="OMA" id="VRIHHIF"/>
<dbReference type="FunFam" id="1.20.1070.10:FF:000015">
    <property type="entry name" value="Olfactory receptor"/>
    <property type="match status" value="1"/>
</dbReference>